<dbReference type="AlphaFoldDB" id="A0A830E555"/>
<dbReference type="EMBL" id="AP026830">
    <property type="protein sequence ID" value="BDR92976.1"/>
    <property type="molecule type" value="Genomic_DNA"/>
</dbReference>
<feature type="transmembrane region" description="Helical" evidence="5">
    <location>
        <begin position="418"/>
        <end position="438"/>
    </location>
</feature>
<reference evidence="10" key="3">
    <citation type="submission" date="2022-09" db="EMBL/GenBank/DDBJ databases">
        <title>Complete genome sequence of Vulcanisaeta souniana.</title>
        <authorList>
            <person name="Kato S."/>
            <person name="Itoh T."/>
            <person name="Ohkuma M."/>
        </authorList>
    </citation>
    <scope>NUCLEOTIDE SEQUENCE [LARGE SCALE GENOMIC DNA]</scope>
    <source>
        <strain evidence="10">JCM 11219</strain>
    </source>
</reference>
<evidence type="ECO:0000256" key="4">
    <source>
        <dbReference type="ARBA" id="ARBA00023136"/>
    </source>
</evidence>
<dbReference type="GO" id="GO:0016020">
    <property type="term" value="C:membrane"/>
    <property type="evidence" value="ECO:0007669"/>
    <property type="project" value="UniProtKB-SubCell"/>
</dbReference>
<feature type="transmembrane region" description="Helical" evidence="5">
    <location>
        <begin position="240"/>
        <end position="263"/>
    </location>
</feature>
<proteinExistence type="predicted"/>
<dbReference type="RefSeq" id="WP_188603872.1">
    <property type="nucleotide sequence ID" value="NZ_AP026830.1"/>
</dbReference>
<feature type="domain" description="Amino acid permease/ SLC12A" evidence="6">
    <location>
        <begin position="27"/>
        <end position="466"/>
    </location>
</feature>
<feature type="transmembrane region" description="Helical" evidence="5">
    <location>
        <begin position="372"/>
        <end position="397"/>
    </location>
</feature>
<evidence type="ECO:0000259" key="6">
    <source>
        <dbReference type="Pfam" id="PF00324"/>
    </source>
</evidence>
<feature type="transmembrane region" description="Helical" evidence="5">
    <location>
        <begin position="345"/>
        <end position="366"/>
    </location>
</feature>
<dbReference type="GeneID" id="76207612"/>
<keyword evidence="3 5" id="KW-1133">Transmembrane helix</keyword>
<dbReference type="InterPro" id="IPR004841">
    <property type="entry name" value="AA-permease/SLC12A_dom"/>
</dbReference>
<dbReference type="Gene3D" id="1.20.1740.10">
    <property type="entry name" value="Amino acid/polyamine transporter I"/>
    <property type="match status" value="1"/>
</dbReference>
<protein>
    <submittedName>
        <fullName evidence="8">Amino acid permease</fullName>
    </submittedName>
</protein>
<dbReference type="PANTHER" id="PTHR42770">
    <property type="entry name" value="AMINO ACID TRANSPORTER-RELATED"/>
    <property type="match status" value="1"/>
</dbReference>
<reference evidence="7" key="4">
    <citation type="journal article" date="2023" name="Microbiol. Resour. Announc.">
        <title>Complete Genome Sequence of Vulcanisaeta souniana Strain IC-059, a Hyperthermophilic Archaeon Isolated from Hot Spring Water in Japan.</title>
        <authorList>
            <person name="Kato S."/>
            <person name="Itoh T."/>
            <person name="Wu L."/>
            <person name="Ma J."/>
            <person name="Ohkuma M."/>
        </authorList>
    </citation>
    <scope>NUCLEOTIDE SEQUENCE</scope>
    <source>
        <strain evidence="7">JCM 11219</strain>
    </source>
</reference>
<keyword evidence="10" id="KW-1185">Reference proteome</keyword>
<evidence type="ECO:0000313" key="8">
    <source>
        <dbReference type="EMBL" id="GGI83827.1"/>
    </source>
</evidence>
<evidence type="ECO:0000313" key="9">
    <source>
        <dbReference type="Proteomes" id="UP000657075"/>
    </source>
</evidence>
<keyword evidence="2 5" id="KW-0812">Transmembrane</keyword>
<reference evidence="8" key="2">
    <citation type="submission" date="2020-09" db="EMBL/GenBank/DDBJ databases">
        <authorList>
            <person name="Sun Q."/>
            <person name="Ohkuma M."/>
        </authorList>
    </citation>
    <scope>NUCLEOTIDE SEQUENCE</scope>
    <source>
        <strain evidence="8">JCM 11219</strain>
    </source>
</reference>
<sequence>MINNANNGERNSTDTVELRRVLGFWDVFFASLGGQSPFLSDLTYASAVLAIAGLAGPVAVMIGTIIAFINGFVVARLSKRITETGGYYKYATKYLGGRPTGFFIGWNYLFYAIPYGATYVIGASYLAQWILGIPWQISLPISLATTTVLAYLGIRISAKYAIFSGSLEMVALILISVTLLLISHGMFFNPFIYVSSISLPTLMIAVVYAIAIPTGYGTIAPLSGEVRKARETISRAVEAVIITGGALAALAIYSTAVASLSFMNIHELVSFLSEAAGKGLSPVIIILHHFLGMLLDPIVIFAMINDGVLGSLAYVLASSRTLYAMASDGQLPNALSLVNSKGNPVISVLISALTLDAIALVTTYLLGPFNAFLLLGFLSMLANLIVHLSSNLALFRAATIKMKAVLYGVDTMRSLDKAVAIAAALITIFTAIESTLGINLVKLMPYFISLVIITLYLVIKALIARRGFFKAGIHNYRMIK</sequence>
<evidence type="ECO:0000313" key="7">
    <source>
        <dbReference type="EMBL" id="BDR92976.1"/>
    </source>
</evidence>
<dbReference type="EMBL" id="BMNM01000010">
    <property type="protein sequence ID" value="GGI83827.1"/>
    <property type="molecule type" value="Genomic_DNA"/>
</dbReference>
<dbReference type="OrthoDB" id="43026at2157"/>
<organism evidence="8 9">
    <name type="scientific">Vulcanisaeta souniana JCM 11219</name>
    <dbReference type="NCBI Taxonomy" id="1293586"/>
    <lineage>
        <taxon>Archaea</taxon>
        <taxon>Thermoproteota</taxon>
        <taxon>Thermoprotei</taxon>
        <taxon>Thermoproteales</taxon>
        <taxon>Thermoproteaceae</taxon>
        <taxon>Vulcanisaeta</taxon>
    </lineage>
</organism>
<keyword evidence="4 5" id="KW-0472">Membrane</keyword>
<feature type="transmembrane region" description="Helical" evidence="5">
    <location>
        <begin position="44"/>
        <end position="73"/>
    </location>
</feature>
<feature type="transmembrane region" description="Helical" evidence="5">
    <location>
        <begin position="166"/>
        <end position="187"/>
    </location>
</feature>
<dbReference type="Proteomes" id="UP001060771">
    <property type="component" value="Chromosome"/>
</dbReference>
<evidence type="ECO:0000256" key="2">
    <source>
        <dbReference type="ARBA" id="ARBA00022692"/>
    </source>
</evidence>
<dbReference type="GO" id="GO:0055085">
    <property type="term" value="P:transmembrane transport"/>
    <property type="evidence" value="ECO:0007669"/>
    <property type="project" value="InterPro"/>
</dbReference>
<dbReference type="Proteomes" id="UP000657075">
    <property type="component" value="Unassembled WGS sequence"/>
</dbReference>
<name>A0A830E555_9CREN</name>
<feature type="transmembrane region" description="Helical" evidence="5">
    <location>
        <begin position="21"/>
        <end position="38"/>
    </location>
</feature>
<feature type="transmembrane region" description="Helical" evidence="5">
    <location>
        <begin position="444"/>
        <end position="463"/>
    </location>
</feature>
<dbReference type="PIRSF" id="PIRSF006060">
    <property type="entry name" value="AA_transporter"/>
    <property type="match status" value="1"/>
</dbReference>
<evidence type="ECO:0000256" key="1">
    <source>
        <dbReference type="ARBA" id="ARBA00004141"/>
    </source>
</evidence>
<accession>A0A830E555</accession>
<dbReference type="InterPro" id="IPR050367">
    <property type="entry name" value="APC_superfamily"/>
</dbReference>
<reference evidence="8" key="1">
    <citation type="journal article" date="2014" name="Int. J. Syst. Evol. Microbiol.">
        <title>Complete genome sequence of Corynebacterium casei LMG S-19264T (=DSM 44701T), isolated from a smear-ripened cheese.</title>
        <authorList>
            <consortium name="US DOE Joint Genome Institute (JGI-PGF)"/>
            <person name="Walter F."/>
            <person name="Albersmeier A."/>
            <person name="Kalinowski J."/>
            <person name="Ruckert C."/>
        </authorList>
    </citation>
    <scope>NUCLEOTIDE SEQUENCE</scope>
    <source>
        <strain evidence="8">JCM 11219</strain>
    </source>
</reference>
<dbReference type="Pfam" id="PF00324">
    <property type="entry name" value="AA_permease"/>
    <property type="match status" value="1"/>
</dbReference>
<feature type="transmembrane region" description="Helical" evidence="5">
    <location>
        <begin position="199"/>
        <end position="219"/>
    </location>
</feature>
<dbReference type="PANTHER" id="PTHR42770:SF11">
    <property type="entry name" value="INNER MEMBRANE TRANSPORT PROTEIN YBAT"/>
    <property type="match status" value="1"/>
</dbReference>
<evidence type="ECO:0000313" key="10">
    <source>
        <dbReference type="Proteomes" id="UP001060771"/>
    </source>
</evidence>
<evidence type="ECO:0000256" key="5">
    <source>
        <dbReference type="SAM" id="Phobius"/>
    </source>
</evidence>
<evidence type="ECO:0000256" key="3">
    <source>
        <dbReference type="ARBA" id="ARBA00022989"/>
    </source>
</evidence>
<comment type="subcellular location">
    <subcellularLocation>
        <location evidence="1">Membrane</location>
        <topology evidence="1">Multi-pass membrane protein</topology>
    </subcellularLocation>
</comment>
<gene>
    <name evidence="8" type="ORF">GCM10007112_20820</name>
    <name evidence="7" type="ORF">Vsou_20690</name>
</gene>
<feature type="transmembrane region" description="Helical" evidence="5">
    <location>
        <begin position="133"/>
        <end position="154"/>
    </location>
</feature>